<gene>
    <name evidence="2" type="ORF">Pmani_028669</name>
</gene>
<feature type="compositionally biased region" description="Low complexity" evidence="1">
    <location>
        <begin position="107"/>
        <end position="120"/>
    </location>
</feature>
<name>A0AAE1P0A6_9EUCA</name>
<evidence type="ECO:0000256" key="1">
    <source>
        <dbReference type="SAM" id="MobiDB-lite"/>
    </source>
</evidence>
<evidence type="ECO:0000313" key="2">
    <source>
        <dbReference type="EMBL" id="KAK4299033.1"/>
    </source>
</evidence>
<proteinExistence type="predicted"/>
<comment type="caution">
    <text evidence="2">The sequence shown here is derived from an EMBL/GenBank/DDBJ whole genome shotgun (WGS) entry which is preliminary data.</text>
</comment>
<evidence type="ECO:0000313" key="3">
    <source>
        <dbReference type="Proteomes" id="UP001292094"/>
    </source>
</evidence>
<feature type="compositionally biased region" description="Pro residues" evidence="1">
    <location>
        <begin position="84"/>
        <end position="106"/>
    </location>
</feature>
<dbReference type="AlphaFoldDB" id="A0AAE1P0A6"/>
<dbReference type="EMBL" id="JAWZYT010003310">
    <property type="protein sequence ID" value="KAK4299033.1"/>
    <property type="molecule type" value="Genomic_DNA"/>
</dbReference>
<organism evidence="2 3">
    <name type="scientific">Petrolisthes manimaculis</name>
    <dbReference type="NCBI Taxonomy" id="1843537"/>
    <lineage>
        <taxon>Eukaryota</taxon>
        <taxon>Metazoa</taxon>
        <taxon>Ecdysozoa</taxon>
        <taxon>Arthropoda</taxon>
        <taxon>Crustacea</taxon>
        <taxon>Multicrustacea</taxon>
        <taxon>Malacostraca</taxon>
        <taxon>Eumalacostraca</taxon>
        <taxon>Eucarida</taxon>
        <taxon>Decapoda</taxon>
        <taxon>Pleocyemata</taxon>
        <taxon>Anomura</taxon>
        <taxon>Galatheoidea</taxon>
        <taxon>Porcellanidae</taxon>
        <taxon>Petrolisthes</taxon>
    </lineage>
</organism>
<reference evidence="2" key="1">
    <citation type="submission" date="2023-11" db="EMBL/GenBank/DDBJ databases">
        <title>Genome assemblies of two species of porcelain crab, Petrolisthes cinctipes and Petrolisthes manimaculis (Anomura: Porcellanidae).</title>
        <authorList>
            <person name="Angst P."/>
        </authorList>
    </citation>
    <scope>NUCLEOTIDE SEQUENCE</scope>
    <source>
        <strain evidence="2">PB745_02</strain>
        <tissue evidence="2">Gill</tissue>
    </source>
</reference>
<keyword evidence="3" id="KW-1185">Reference proteome</keyword>
<accession>A0AAE1P0A6</accession>
<feature type="region of interest" description="Disordered" evidence="1">
    <location>
        <begin position="79"/>
        <end position="120"/>
    </location>
</feature>
<sequence>MLEVRLDEGGEVATLLPKKVRVGRRPGRQHLLVNKNTLQLHRPPPPYPAPPRTLSVYLCQRPYEPRLASCPASRPLHHLLHLLQPPPPPPPFQSSLPPPSPPPCPSLPTTSSPTILPNTP</sequence>
<protein>
    <submittedName>
        <fullName evidence="2">Uncharacterized protein</fullName>
    </submittedName>
</protein>
<dbReference type="Proteomes" id="UP001292094">
    <property type="component" value="Unassembled WGS sequence"/>
</dbReference>